<keyword evidence="1" id="KW-0472">Membrane</keyword>
<proteinExistence type="predicted"/>
<dbReference type="SUPFAM" id="SSF103473">
    <property type="entry name" value="MFS general substrate transporter"/>
    <property type="match status" value="1"/>
</dbReference>
<reference evidence="2 3" key="1">
    <citation type="submission" date="2018-06" db="EMBL/GenBank/DDBJ databases">
        <authorList>
            <consortium name="Pathogen Informatics"/>
            <person name="Doyle S."/>
        </authorList>
    </citation>
    <scope>NUCLEOTIDE SEQUENCE [LARGE SCALE GENOMIC DNA]</scope>
    <source>
        <strain evidence="2 3">NCTC10005</strain>
    </source>
</reference>
<name>A0A377M155_ENTCL</name>
<dbReference type="AlphaFoldDB" id="A0A377M155"/>
<protein>
    <submittedName>
        <fullName evidence="2">Na+/melibiose symporter and related transporters</fullName>
    </submittedName>
</protein>
<keyword evidence="1" id="KW-1133">Transmembrane helix</keyword>
<evidence type="ECO:0000313" key="2">
    <source>
        <dbReference type="EMBL" id="STQ12154.1"/>
    </source>
</evidence>
<dbReference type="Proteomes" id="UP000255106">
    <property type="component" value="Unassembled WGS sequence"/>
</dbReference>
<accession>A0A377M155</accession>
<organism evidence="2 3">
    <name type="scientific">Enterobacter cloacae</name>
    <dbReference type="NCBI Taxonomy" id="550"/>
    <lineage>
        <taxon>Bacteria</taxon>
        <taxon>Pseudomonadati</taxon>
        <taxon>Pseudomonadota</taxon>
        <taxon>Gammaproteobacteria</taxon>
        <taxon>Enterobacterales</taxon>
        <taxon>Enterobacteriaceae</taxon>
        <taxon>Enterobacter</taxon>
        <taxon>Enterobacter cloacae complex</taxon>
    </lineage>
</organism>
<evidence type="ECO:0000313" key="3">
    <source>
        <dbReference type="Proteomes" id="UP000255106"/>
    </source>
</evidence>
<feature type="transmembrane region" description="Helical" evidence="1">
    <location>
        <begin position="138"/>
        <end position="158"/>
    </location>
</feature>
<keyword evidence="1" id="KW-0812">Transmembrane</keyword>
<feature type="transmembrane region" description="Helical" evidence="1">
    <location>
        <begin position="94"/>
        <end position="118"/>
    </location>
</feature>
<dbReference type="Pfam" id="PF13347">
    <property type="entry name" value="MFS_2"/>
    <property type="match status" value="1"/>
</dbReference>
<gene>
    <name evidence="2" type="ORF">NCTC10005_04937</name>
</gene>
<dbReference type="EMBL" id="UGJB01000004">
    <property type="protein sequence ID" value="STQ12154.1"/>
    <property type="molecule type" value="Genomic_DNA"/>
</dbReference>
<evidence type="ECO:0000256" key="1">
    <source>
        <dbReference type="SAM" id="Phobius"/>
    </source>
</evidence>
<sequence length="222" mass="24341">MSIVGLPVTLIAGVGIIKFGPSKLYVFAYSLMMLCLGGFFAVYQIPALNTVATLVVLAGLYQVGRCVLEFTPWNVFPFIPDIDEMVSRQRREGLFAAVMTFSRKTTVAIATFIVGLLLQNGGFVKGSQTQPEEAIHTIAMLMFIGTAGLLILALWQALTFHLNKRTHKIFVDELDRLKANGSPQLVSAEARRVVEDLTGYSYDRLCREPAGRSGAEPARNPV</sequence>
<dbReference type="InterPro" id="IPR036259">
    <property type="entry name" value="MFS_trans_sf"/>
</dbReference>